<dbReference type="NCBIfam" id="NF040586">
    <property type="entry name" value="FxSxx_TPR"/>
    <property type="match status" value="1"/>
</dbReference>
<dbReference type="RefSeq" id="WP_397018224.1">
    <property type="nucleotide sequence ID" value="NZ_JBITMB010000001.1"/>
</dbReference>
<dbReference type="SMART" id="SM00028">
    <property type="entry name" value="TPR"/>
    <property type="match status" value="6"/>
</dbReference>
<organism evidence="10 11">
    <name type="scientific">Nonomuraea indica</name>
    <dbReference type="NCBI Taxonomy" id="1581193"/>
    <lineage>
        <taxon>Bacteria</taxon>
        <taxon>Bacillati</taxon>
        <taxon>Actinomycetota</taxon>
        <taxon>Actinomycetes</taxon>
        <taxon>Streptosporangiales</taxon>
        <taxon>Streptosporangiaceae</taxon>
        <taxon>Nonomuraea</taxon>
    </lineage>
</organism>
<evidence type="ECO:0000256" key="9">
    <source>
        <dbReference type="ARBA" id="ARBA00023212"/>
    </source>
</evidence>
<dbReference type="Proteomes" id="UP001612928">
    <property type="component" value="Unassembled WGS sequence"/>
</dbReference>
<dbReference type="InterPro" id="IPR027417">
    <property type="entry name" value="P-loop_NTPase"/>
</dbReference>
<dbReference type="InterPro" id="IPR002151">
    <property type="entry name" value="Kinesin_light"/>
</dbReference>
<dbReference type="PANTHER" id="PTHR45783">
    <property type="entry name" value="KINESIN LIGHT CHAIN"/>
    <property type="match status" value="1"/>
</dbReference>
<dbReference type="SUPFAM" id="SSF48452">
    <property type="entry name" value="TPR-like"/>
    <property type="match status" value="3"/>
</dbReference>
<evidence type="ECO:0000256" key="7">
    <source>
        <dbReference type="ARBA" id="ARBA00023054"/>
    </source>
</evidence>
<dbReference type="Pfam" id="PF13424">
    <property type="entry name" value="TPR_12"/>
    <property type="match status" value="3"/>
</dbReference>
<reference evidence="10 11" key="1">
    <citation type="submission" date="2024-10" db="EMBL/GenBank/DDBJ databases">
        <title>The Natural Products Discovery Center: Release of the First 8490 Sequenced Strains for Exploring Actinobacteria Biosynthetic Diversity.</title>
        <authorList>
            <person name="Kalkreuter E."/>
            <person name="Kautsar S.A."/>
            <person name="Yang D."/>
            <person name="Bader C.D."/>
            <person name="Teijaro C.N."/>
            <person name="Fluegel L."/>
            <person name="Davis C.M."/>
            <person name="Simpson J.R."/>
            <person name="Lauterbach L."/>
            <person name="Steele A.D."/>
            <person name="Gui C."/>
            <person name="Meng S."/>
            <person name="Li G."/>
            <person name="Viehrig K."/>
            <person name="Ye F."/>
            <person name="Su P."/>
            <person name="Kiefer A.F."/>
            <person name="Nichols A."/>
            <person name="Cepeda A.J."/>
            <person name="Yan W."/>
            <person name="Fan B."/>
            <person name="Jiang Y."/>
            <person name="Adhikari A."/>
            <person name="Zheng C.-J."/>
            <person name="Schuster L."/>
            <person name="Cowan T.M."/>
            <person name="Smanski M.J."/>
            <person name="Chevrette M.G."/>
            <person name="De Carvalho L.P.S."/>
            <person name="Shen B."/>
        </authorList>
    </citation>
    <scope>NUCLEOTIDE SEQUENCE [LARGE SCALE GENOMIC DNA]</scope>
    <source>
        <strain evidence="10 11">NPDC049503</strain>
    </source>
</reference>
<evidence type="ECO:0000256" key="1">
    <source>
        <dbReference type="ARBA" id="ARBA00004245"/>
    </source>
</evidence>
<keyword evidence="5" id="KW-0677">Repeat</keyword>
<keyword evidence="7" id="KW-0175">Coiled coil</keyword>
<keyword evidence="8" id="KW-0505">Motor protein</keyword>
<evidence type="ECO:0000256" key="3">
    <source>
        <dbReference type="ARBA" id="ARBA00022490"/>
    </source>
</evidence>
<dbReference type="Gene3D" id="1.25.40.10">
    <property type="entry name" value="Tetratricopeptide repeat domain"/>
    <property type="match status" value="2"/>
</dbReference>
<evidence type="ECO:0000256" key="4">
    <source>
        <dbReference type="ARBA" id="ARBA00022701"/>
    </source>
</evidence>
<dbReference type="PANTHER" id="PTHR45783:SF3">
    <property type="entry name" value="KINESIN LIGHT CHAIN"/>
    <property type="match status" value="1"/>
</dbReference>
<evidence type="ECO:0000256" key="6">
    <source>
        <dbReference type="ARBA" id="ARBA00022803"/>
    </source>
</evidence>
<evidence type="ECO:0000313" key="10">
    <source>
        <dbReference type="EMBL" id="MFI7438700.1"/>
    </source>
</evidence>
<dbReference type="Pfam" id="PF13374">
    <property type="entry name" value="TPR_10"/>
    <property type="match status" value="2"/>
</dbReference>
<comment type="similarity">
    <text evidence="2">Belongs to the kinesin light chain family.</text>
</comment>
<comment type="caution">
    <text evidence="10">The sequence shown here is derived from an EMBL/GenBank/DDBJ whole genome shotgun (WGS) entry which is preliminary data.</text>
</comment>
<keyword evidence="9" id="KW-0206">Cytoskeleton</keyword>
<keyword evidence="3" id="KW-0963">Cytoplasm</keyword>
<name>A0ABW7ZWN7_9ACTN</name>
<evidence type="ECO:0000256" key="2">
    <source>
        <dbReference type="ARBA" id="ARBA00009622"/>
    </source>
</evidence>
<proteinExistence type="inferred from homology"/>
<dbReference type="InterPro" id="IPR019734">
    <property type="entry name" value="TPR_rpt"/>
</dbReference>
<accession>A0ABW7ZWN7</accession>
<dbReference type="EMBL" id="JBITMB010000001">
    <property type="protein sequence ID" value="MFI7438700.1"/>
    <property type="molecule type" value="Genomic_DNA"/>
</dbReference>
<dbReference type="Gene3D" id="3.40.50.300">
    <property type="entry name" value="P-loop containing nucleotide triphosphate hydrolases"/>
    <property type="match status" value="1"/>
</dbReference>
<evidence type="ECO:0000256" key="5">
    <source>
        <dbReference type="ARBA" id="ARBA00022737"/>
    </source>
</evidence>
<dbReference type="InterPro" id="IPR011990">
    <property type="entry name" value="TPR-like_helical_dom_sf"/>
</dbReference>
<dbReference type="SUPFAM" id="SSF52540">
    <property type="entry name" value="P-loop containing nucleoside triphosphate hydrolases"/>
    <property type="match status" value="1"/>
</dbReference>
<keyword evidence="4" id="KW-0493">Microtubule</keyword>
<sequence>MGAGGIFGDVITGDIYQFHEGALRGPAQVELPVPLNNLADAPSPVFLGRAEAMGQLNAEISAHSARVVIRGMGGVGKTELVRQYIATNRDLYQLIWWITAEGRGEVESGLTALAMRLHPPVGLVKSQEQSANWGRDWLQAHSGWLLILDNVEDPDDISDLLGQLHTGRILITTRRTVSWPARVRLIPLDILNPLAAAEMIAITSDGKLPPEHPDVASIAAELGYLPLALEQAAAYMRESKIGPGNYLALLRQHPSHMYNASFEGGNAERTIARLWRAHLGTLCRRNPYAVFLLQVLACYAPDDVPRSILGTEANKLDVIDALRLLASYTLITLGDETVSMHRLIHAVVRCQANSQDALPGSSNWGSPGETALVWAANAWTASESMPNSLRASIRRSLSPHAESLIDQCARSDMQHLCEHFFSDVGLYEFHQGSYHRSYRLLTHSISISMANLGEEDSHTLALRNNLANVMRAMGRLEEAVAQTRETLEISRRVLGENDLQTLTTRNNLAHVLWALGRLHEAEAEARTVLDARWRVLGAEALDTLFSRNILALTLGDLGLLPEAESEHRAVLEICCRNWGEEHPFALTSRNNLAIVLADMGRLEEAEAEHRTVLELRRQNWGEEHPSTLTSRNNLAGVLRDLGRLEEAEAEHRAELEICRRVLGEEHPDTLTSRNNLAGVLRDLGRLEEAEAEHRAELEICRRVLGEEHPDTLTSRKNLALVLHDLGRLEEAEAEGREVMEARGRVLSQEHPDTLTSRYNLALVLHDLGRREEAEAELRKVLEARLRLFGEDHPDTVNCREKLMIVLRELQRRSGGEGGGS</sequence>
<keyword evidence="11" id="KW-1185">Reference proteome</keyword>
<keyword evidence="6" id="KW-0802">TPR repeat</keyword>
<protein>
    <submittedName>
        <fullName evidence="10">FxSxx-COOH system tetratricopeptide repeat protein</fullName>
    </submittedName>
</protein>
<gene>
    <name evidence="10" type="primary">fxsT</name>
    <name evidence="10" type="ORF">ACIBP5_01895</name>
</gene>
<evidence type="ECO:0000256" key="8">
    <source>
        <dbReference type="ARBA" id="ARBA00023175"/>
    </source>
</evidence>
<comment type="subcellular location">
    <subcellularLocation>
        <location evidence="1">Cytoplasm</location>
        <location evidence="1">Cytoskeleton</location>
    </subcellularLocation>
</comment>
<evidence type="ECO:0000313" key="11">
    <source>
        <dbReference type="Proteomes" id="UP001612928"/>
    </source>
</evidence>